<evidence type="ECO:0000313" key="5">
    <source>
        <dbReference type="EMBL" id="SJZ29536.1"/>
    </source>
</evidence>
<dbReference type="RefSeq" id="WP_078931966.1">
    <property type="nucleotide sequence ID" value="NZ_FUWG01000002.1"/>
</dbReference>
<feature type="domain" description="Fe-containing alcohol dehydrogenase-like C-terminal" evidence="4">
    <location>
        <begin position="191"/>
        <end position="382"/>
    </location>
</feature>
<dbReference type="GO" id="GO:0046872">
    <property type="term" value="F:metal ion binding"/>
    <property type="evidence" value="ECO:0007669"/>
    <property type="project" value="InterPro"/>
</dbReference>
<proteinExistence type="inferred from homology"/>
<dbReference type="PANTHER" id="PTHR11496">
    <property type="entry name" value="ALCOHOL DEHYDROGENASE"/>
    <property type="match status" value="1"/>
</dbReference>
<evidence type="ECO:0000256" key="1">
    <source>
        <dbReference type="ARBA" id="ARBA00007358"/>
    </source>
</evidence>
<dbReference type="Pfam" id="PF25137">
    <property type="entry name" value="ADH_Fe_C"/>
    <property type="match status" value="1"/>
</dbReference>
<accession>A0A1T4JH93</accession>
<evidence type="ECO:0000259" key="3">
    <source>
        <dbReference type="Pfam" id="PF00465"/>
    </source>
</evidence>
<dbReference type="SUPFAM" id="SSF56796">
    <property type="entry name" value="Dehydroquinate synthase-like"/>
    <property type="match status" value="1"/>
</dbReference>
<dbReference type="Pfam" id="PF00465">
    <property type="entry name" value="Fe-ADH"/>
    <property type="match status" value="1"/>
</dbReference>
<dbReference type="InterPro" id="IPR001670">
    <property type="entry name" value="ADH_Fe/GldA"/>
</dbReference>
<evidence type="ECO:0000259" key="4">
    <source>
        <dbReference type="Pfam" id="PF25137"/>
    </source>
</evidence>
<organism evidence="5 6">
    <name type="scientific">Treponema porcinum</name>
    <dbReference type="NCBI Taxonomy" id="261392"/>
    <lineage>
        <taxon>Bacteria</taxon>
        <taxon>Pseudomonadati</taxon>
        <taxon>Spirochaetota</taxon>
        <taxon>Spirochaetia</taxon>
        <taxon>Spirochaetales</taxon>
        <taxon>Treponemataceae</taxon>
        <taxon>Treponema</taxon>
    </lineage>
</organism>
<dbReference type="OrthoDB" id="355310at2"/>
<dbReference type="EMBL" id="FUWG01000002">
    <property type="protein sequence ID" value="SJZ29536.1"/>
    <property type="molecule type" value="Genomic_DNA"/>
</dbReference>
<keyword evidence="6" id="KW-1185">Reference proteome</keyword>
<name>A0A1T4JH93_TREPO</name>
<dbReference type="GO" id="GO:0004022">
    <property type="term" value="F:alcohol dehydrogenase (NAD+) activity"/>
    <property type="evidence" value="ECO:0007669"/>
    <property type="project" value="TreeGrafter"/>
</dbReference>
<dbReference type="STRING" id="261392.SAMN02745149_00037"/>
<protein>
    <submittedName>
        <fullName evidence="5">Alcohol dehydrogenase</fullName>
    </submittedName>
</protein>
<gene>
    <name evidence="5" type="ORF">SAMN02745149_00037</name>
</gene>
<dbReference type="AlphaFoldDB" id="A0A1T4JH93"/>
<dbReference type="InterPro" id="IPR039697">
    <property type="entry name" value="Alcohol_dehydrogenase_Fe"/>
</dbReference>
<dbReference type="Gene3D" id="3.40.50.1970">
    <property type="match status" value="1"/>
</dbReference>
<evidence type="ECO:0000256" key="2">
    <source>
        <dbReference type="ARBA" id="ARBA00023002"/>
    </source>
</evidence>
<sequence>MSDLIFRISQNIVLGSYTISRLPQNVKVWGSRFMIVMDPVLKEVGLQDKVLQPLLERKIEYFIYENITDGANTKEIEQALMLAQQGRVHGIIAAGGSKALHLGAAVAALYNENHSVYDYMDGAVPTTASLPLICIPTTMRAPYVFTPFVPVVDSRSRQTKLLKVQSGLCKLVLWDSNLAMTLTDNQKASISIETLCLAVEAYISQKATFFSDMFAEKAAELLSYGMDGAKSLEITTPPEILLAQGGCLASVAAASSSAGVASLLAMTINSRYSISRSLVAAILFPYILEDARQFKAERVEKIGRLMGVIPEGVENAEAVTAFADNIRQRLAKANLPVRLKDLSVSVDQLALAAEDAGQLDIVNSLPRSMTTDDLFDILKQAF</sequence>
<dbReference type="CDD" id="cd14864">
    <property type="entry name" value="Fe-ADH-like"/>
    <property type="match status" value="1"/>
</dbReference>
<dbReference type="Proteomes" id="UP000190423">
    <property type="component" value="Unassembled WGS sequence"/>
</dbReference>
<feature type="domain" description="Alcohol dehydrogenase iron-type/glycerol dehydrogenase GldA" evidence="3">
    <location>
        <begin position="10"/>
        <end position="175"/>
    </location>
</feature>
<dbReference type="GeneID" id="78315361"/>
<comment type="similarity">
    <text evidence="1">Belongs to the iron-containing alcohol dehydrogenase family.</text>
</comment>
<evidence type="ECO:0000313" key="6">
    <source>
        <dbReference type="Proteomes" id="UP000190423"/>
    </source>
</evidence>
<dbReference type="InterPro" id="IPR056798">
    <property type="entry name" value="ADH_Fe_C"/>
</dbReference>
<reference evidence="5 6" key="1">
    <citation type="submission" date="2017-02" db="EMBL/GenBank/DDBJ databases">
        <authorList>
            <person name="Peterson S.W."/>
        </authorList>
    </citation>
    <scope>NUCLEOTIDE SEQUENCE [LARGE SCALE GENOMIC DNA]</scope>
    <source>
        <strain evidence="5 6">ATCC BAA-908</strain>
    </source>
</reference>
<keyword evidence="2" id="KW-0560">Oxidoreductase</keyword>
<dbReference type="Gene3D" id="1.20.1090.10">
    <property type="entry name" value="Dehydroquinate synthase-like - alpha domain"/>
    <property type="match status" value="1"/>
</dbReference>
<dbReference type="PANTHER" id="PTHR11496:SF102">
    <property type="entry name" value="ALCOHOL DEHYDROGENASE 4"/>
    <property type="match status" value="1"/>
</dbReference>